<sequence length="1235" mass="138659">MARQSSNHHLIDPAYSPHTIISRRLHEANKLHASRLAERCTVNSSSQPVDQEPLPVVHPLAQLAVNRTSCPLDDGLTGGSSTSANVHLVTDVKLTPLERAAPHRIVVPTDAEDAAFRGELDGSSPKLKSSTWNAITALSTLCDEVSEMEQTFSTLIPALVLFGAPQVTRLDEEGEKIRHSALLKAIGKFMPTLQLISNGCVRLKRLVKNMVVQLGGCATPSEGETQPVLGSDISLIIIGKAIGTALRLLLTVDEAIATNDDLREAWSMFKDVVMDHSEEKRAANKLENDFESFERMMIQLDYNLMSSRFVVSTIEQNFDPNGRFQAANFNLHEAIHSIINNLYGQYCERINTEHETTERLDCVGVYAMYALYRHLLPTKFVPDAKLHKNLWSVFPAMSPILELFGPLHFIPREFIMTHAPYDAVKGCSSDISEIRQGAAAVVLKWDGSFKARVNKIRLDALAWLAVADAELSPTVDDEDGADGEFNAATSIENIESATSCILRGIKIAYSASITLRGQLIAHKALGLDQSPDLVVSCVSLILVLKSVEKMLRVRRRTSVFAFQRGTLKMIASNILKRFENIRSFVDQYSTTESRSPEHARSIARISACLSALEGILKGSSSFSPIRRYSIALTVAACMDSEVLGRFANDIMAVEGHLNDLNEISSVEEILLKVCDCSFIHFYQDLYPVIFDYLYDTSFDSSAGSIHSVLSALSDPERMLKHVKHVENASCVKAYQLLLEEYIWDKFVAPSCELVEFNLRLAHHSKINRQQGQNDERNEYDDRRVRALLTMDPLFICHKKIDIKVAVQNELGRAFYNLCAMSLNDCNTYSEMRSLANERYGLHINDPYLPDGSLDQRFDTLAILRDFESFINRFNYNMIEQTFVERKPERGAKFLATFGVECILASIAQHGLGIVKSAIDVASKMLADQFDLFIQFLSNDYVKSLLAKELRWFTNYRAEGGSFYPFDRASSFAQEVNRLEGSNNGKPTLEDCRSILVSIGNIIAFVRLVRTANKKHSSKNMSYLPRRTKAVTTQNSLEAHARAKTEMDTLLDAHQHQDPDYVRAFVGVFRSVFQESGAPSMNGFFCIVPALCLNWMDASILGKEMMHKKNITRDGYYTDDGFAVGLTFCLVVLEQTKHYESLHWFKSVQNKYATDEEDLVEKENAEEVKAYAKRAASKQGSWFNAGADTQPEDNDDMTILRMMRKRLEGNKREMAMLFFTMHGAERLFKDIQSPSV</sequence>
<dbReference type="PANTHER" id="PTHR31409:SF0">
    <property type="entry name" value="WASH COMPLEX SUBUNIT 4"/>
    <property type="match status" value="1"/>
</dbReference>
<protein>
    <submittedName>
        <fullName evidence="4">Uncharacterized protein</fullName>
    </submittedName>
</protein>
<keyword evidence="5" id="KW-1185">Reference proteome</keyword>
<name>A0ABD3N543_9STRA</name>
<dbReference type="InterPro" id="IPR028282">
    <property type="entry name" value="WASH-7_central"/>
</dbReference>
<feature type="domain" description="WASH complex subunit 7 central" evidence="1">
    <location>
        <begin position="678"/>
        <end position="1026"/>
    </location>
</feature>
<dbReference type="EMBL" id="JALLPJ020001294">
    <property type="protein sequence ID" value="KAL3771117.1"/>
    <property type="molecule type" value="Genomic_DNA"/>
</dbReference>
<dbReference type="Pfam" id="PF14745">
    <property type="entry name" value="WASH-4_N"/>
    <property type="match status" value="1"/>
</dbReference>
<proteinExistence type="predicted"/>
<feature type="domain" description="WASH complex subunit 7 C-terminal" evidence="3">
    <location>
        <begin position="1052"/>
        <end position="1228"/>
    </location>
</feature>
<comment type="caution">
    <text evidence="4">The sequence shown here is derived from an EMBL/GenBank/DDBJ whole genome shotgun (WGS) entry which is preliminary data.</text>
</comment>
<evidence type="ECO:0000313" key="4">
    <source>
        <dbReference type="EMBL" id="KAL3771117.1"/>
    </source>
</evidence>
<dbReference type="Pfam" id="PF14744">
    <property type="entry name" value="WASH-7_mid"/>
    <property type="match status" value="1"/>
</dbReference>
<organism evidence="4 5">
    <name type="scientific">Cyclotella atomus</name>
    <dbReference type="NCBI Taxonomy" id="382360"/>
    <lineage>
        <taxon>Eukaryota</taxon>
        <taxon>Sar</taxon>
        <taxon>Stramenopiles</taxon>
        <taxon>Ochrophyta</taxon>
        <taxon>Bacillariophyta</taxon>
        <taxon>Coscinodiscophyceae</taxon>
        <taxon>Thalassiosirophycidae</taxon>
        <taxon>Stephanodiscales</taxon>
        <taxon>Stephanodiscaceae</taxon>
        <taxon>Cyclotella</taxon>
    </lineage>
</organism>
<evidence type="ECO:0000259" key="2">
    <source>
        <dbReference type="Pfam" id="PF14745"/>
    </source>
</evidence>
<gene>
    <name evidence="4" type="ORF">ACHAWO_005133</name>
</gene>
<dbReference type="Pfam" id="PF14746">
    <property type="entry name" value="WASH-7_C"/>
    <property type="match status" value="1"/>
</dbReference>
<reference evidence="4 5" key="1">
    <citation type="submission" date="2024-10" db="EMBL/GenBank/DDBJ databases">
        <title>Updated reference genomes for cyclostephanoid diatoms.</title>
        <authorList>
            <person name="Roberts W.R."/>
            <person name="Alverson A.J."/>
        </authorList>
    </citation>
    <scope>NUCLEOTIDE SEQUENCE [LARGE SCALE GENOMIC DNA]</scope>
    <source>
        <strain evidence="4 5">AJA010-31</strain>
    </source>
</reference>
<dbReference type="AlphaFoldDB" id="A0ABD3N543"/>
<dbReference type="PANTHER" id="PTHR31409">
    <property type="entry name" value="WASH COMPLEX SUBUNIT 4"/>
    <property type="match status" value="1"/>
</dbReference>
<evidence type="ECO:0000313" key="5">
    <source>
        <dbReference type="Proteomes" id="UP001530400"/>
    </source>
</evidence>
<dbReference type="Proteomes" id="UP001530400">
    <property type="component" value="Unassembled WGS sequence"/>
</dbReference>
<evidence type="ECO:0000259" key="1">
    <source>
        <dbReference type="Pfam" id="PF14744"/>
    </source>
</evidence>
<dbReference type="InterPro" id="IPR028283">
    <property type="entry name" value="WASH-7_C"/>
</dbReference>
<feature type="domain" description="WASH complex subunit 4 N-terminal" evidence="2">
    <location>
        <begin position="135"/>
        <end position="677"/>
    </location>
</feature>
<evidence type="ECO:0000259" key="3">
    <source>
        <dbReference type="Pfam" id="PF14746"/>
    </source>
</evidence>
<dbReference type="InterPro" id="IPR027307">
    <property type="entry name" value="WASH7"/>
</dbReference>
<dbReference type="InterPro" id="IPR028191">
    <property type="entry name" value="WASH-4_N"/>
</dbReference>
<accession>A0ABD3N543</accession>